<accession>A0ABW3AV30</accession>
<name>A0ABW3AV30_9SPHI</name>
<gene>
    <name evidence="1" type="ORF">ACFQZX_11210</name>
</gene>
<dbReference type="SUPFAM" id="SSF117281">
    <property type="entry name" value="Kelch motif"/>
    <property type="match status" value="1"/>
</dbReference>
<keyword evidence="2" id="KW-1185">Reference proteome</keyword>
<dbReference type="Gene3D" id="2.120.10.80">
    <property type="entry name" value="Kelch-type beta propeller"/>
    <property type="match status" value="2"/>
</dbReference>
<evidence type="ECO:0000313" key="1">
    <source>
        <dbReference type="EMBL" id="MFD0794189.1"/>
    </source>
</evidence>
<organism evidence="1 2">
    <name type="scientific">Mucilaginibacter litoreus</name>
    <dbReference type="NCBI Taxonomy" id="1048221"/>
    <lineage>
        <taxon>Bacteria</taxon>
        <taxon>Pseudomonadati</taxon>
        <taxon>Bacteroidota</taxon>
        <taxon>Sphingobacteriia</taxon>
        <taxon>Sphingobacteriales</taxon>
        <taxon>Sphingobacteriaceae</taxon>
        <taxon>Mucilaginibacter</taxon>
    </lineage>
</organism>
<evidence type="ECO:0000313" key="2">
    <source>
        <dbReference type="Proteomes" id="UP001597010"/>
    </source>
</evidence>
<dbReference type="RefSeq" id="WP_377115119.1">
    <property type="nucleotide sequence ID" value="NZ_JBHTHZ010000005.1"/>
</dbReference>
<sequence>MPSKKLLLILVAIFAFSCKREPFKPNSTNALPGLWKQLADFPGLGRVRSFGFSIAGKGYILGGNAQSGFNSHLLNDLWEYDPVADHWTQKADYPGQAGEYIRGFVINGKAYVGTGFGQRLIIPGDDKPQNIDFWEYDPANNEWTRKANFAGEERESVISFAVNNVGYMGLGTNDDYSKNYKDFWKYDVAADKWTRVADYPGQGSFGMIGFALNGMGYAGLGGAWPDVAANDFWKYDATADKWSQMADFSGDARAFSGYFVAGAEVFAGMGSTLAGTVDDWYRYNPETNKWLKSTYLPGPARYDMINFTINGIGYIGTGNPGLLKDFWKFTPAKKD</sequence>
<dbReference type="PROSITE" id="PS51257">
    <property type="entry name" value="PROKAR_LIPOPROTEIN"/>
    <property type="match status" value="1"/>
</dbReference>
<dbReference type="InterPro" id="IPR015915">
    <property type="entry name" value="Kelch-typ_b-propeller"/>
</dbReference>
<protein>
    <submittedName>
        <fullName evidence="1">Kelch repeat-containing protein</fullName>
    </submittedName>
</protein>
<comment type="caution">
    <text evidence="1">The sequence shown here is derived from an EMBL/GenBank/DDBJ whole genome shotgun (WGS) entry which is preliminary data.</text>
</comment>
<dbReference type="EMBL" id="JBHTHZ010000005">
    <property type="protein sequence ID" value="MFD0794189.1"/>
    <property type="molecule type" value="Genomic_DNA"/>
</dbReference>
<dbReference type="Proteomes" id="UP001597010">
    <property type="component" value="Unassembled WGS sequence"/>
</dbReference>
<reference evidence="2" key="1">
    <citation type="journal article" date="2019" name="Int. J. Syst. Evol. Microbiol.">
        <title>The Global Catalogue of Microorganisms (GCM) 10K type strain sequencing project: providing services to taxonomists for standard genome sequencing and annotation.</title>
        <authorList>
            <consortium name="The Broad Institute Genomics Platform"/>
            <consortium name="The Broad Institute Genome Sequencing Center for Infectious Disease"/>
            <person name="Wu L."/>
            <person name="Ma J."/>
        </authorList>
    </citation>
    <scope>NUCLEOTIDE SEQUENCE [LARGE SCALE GENOMIC DNA]</scope>
    <source>
        <strain evidence="2">CCUG 61484</strain>
    </source>
</reference>
<dbReference type="PANTHER" id="PTHR45632">
    <property type="entry name" value="LD33804P"/>
    <property type="match status" value="1"/>
</dbReference>
<proteinExistence type="predicted"/>